<dbReference type="AlphaFoldDB" id="S3ISS7"/>
<dbReference type="EMBL" id="ATDT01000029">
    <property type="protein sequence ID" value="EPF15586.1"/>
    <property type="molecule type" value="Genomic_DNA"/>
</dbReference>
<gene>
    <name evidence="1" type="ORF">HMPREF0201_03259</name>
</gene>
<evidence type="ECO:0000313" key="2">
    <source>
        <dbReference type="Proteomes" id="UP000014585"/>
    </source>
</evidence>
<organism evidence="1 2">
    <name type="scientific">Cedecea davisae DSM 4568</name>
    <dbReference type="NCBI Taxonomy" id="566551"/>
    <lineage>
        <taxon>Bacteria</taxon>
        <taxon>Pseudomonadati</taxon>
        <taxon>Pseudomonadota</taxon>
        <taxon>Gammaproteobacteria</taxon>
        <taxon>Enterobacterales</taxon>
        <taxon>Enterobacteriaceae</taxon>
        <taxon>Cedecea</taxon>
    </lineage>
</organism>
<sequence length="55" mass="5905">MPKSRRTEVVCGEPVDAVSEVVIACSLKGEADSPGIFYGITEHTLRLSARTVSKL</sequence>
<dbReference type="Proteomes" id="UP000014585">
    <property type="component" value="Unassembled WGS sequence"/>
</dbReference>
<name>S3ISS7_9ENTR</name>
<proteinExistence type="predicted"/>
<dbReference type="HOGENOM" id="CLU_3023626_0_0_6"/>
<protein>
    <submittedName>
        <fullName evidence="1">Uncharacterized protein</fullName>
    </submittedName>
</protein>
<accession>S3ISS7</accession>
<evidence type="ECO:0000313" key="1">
    <source>
        <dbReference type="EMBL" id="EPF15586.1"/>
    </source>
</evidence>
<comment type="caution">
    <text evidence="1">The sequence shown here is derived from an EMBL/GenBank/DDBJ whole genome shotgun (WGS) entry which is preliminary data.</text>
</comment>
<dbReference type="STRING" id="566551.HMPREF0201_03259"/>
<reference evidence="1 2" key="1">
    <citation type="submission" date="2013-04" db="EMBL/GenBank/DDBJ databases">
        <authorList>
            <person name="Weinstock G."/>
            <person name="Sodergren E."/>
            <person name="Lobos E.A."/>
            <person name="Fulton L."/>
            <person name="Fulton R."/>
            <person name="Courtney L."/>
            <person name="Fronick C."/>
            <person name="O'Laughlin M."/>
            <person name="Godfrey J."/>
            <person name="Wilson R.M."/>
            <person name="Miner T."/>
            <person name="Farmer C."/>
            <person name="Delehaunty K."/>
            <person name="Cordes M."/>
            <person name="Minx P."/>
            <person name="Tomlinson C."/>
            <person name="Chen J."/>
            <person name="Wollam A."/>
            <person name="Pepin K.H."/>
            <person name="Palsikar V.B."/>
            <person name="Zhang X."/>
            <person name="Suruliraj S."/>
            <person name="Perna N.T."/>
            <person name="Plunkett G."/>
            <person name="Warren W."/>
            <person name="Mitreva M."/>
            <person name="Mardis E.R."/>
            <person name="Wilson R.K."/>
        </authorList>
    </citation>
    <scope>NUCLEOTIDE SEQUENCE [LARGE SCALE GENOMIC DNA]</scope>
    <source>
        <strain evidence="1 2">DSM 4568</strain>
    </source>
</reference>